<feature type="domain" description="ABC1 atypical kinase-like" evidence="1">
    <location>
        <begin position="54"/>
        <end position="135"/>
    </location>
</feature>
<dbReference type="Proteomes" id="UP000002729">
    <property type="component" value="Unassembled WGS sequence"/>
</dbReference>
<protein>
    <recommendedName>
        <fullName evidence="1">ABC1 atypical kinase-like domain-containing protein</fullName>
    </recommendedName>
</protein>
<dbReference type="OrthoDB" id="427480at2759"/>
<dbReference type="AlphaFoldDB" id="F0YNT3"/>
<dbReference type="RefSeq" id="XP_009042184.1">
    <property type="nucleotide sequence ID" value="XM_009043936.1"/>
</dbReference>
<dbReference type="InParanoid" id="F0YNT3"/>
<dbReference type="GeneID" id="20218731"/>
<dbReference type="KEGG" id="aaf:AURANDRAFT_15234"/>
<dbReference type="Pfam" id="PF03109">
    <property type="entry name" value="ABC1"/>
    <property type="match status" value="1"/>
</dbReference>
<name>F0YNT3_AURAN</name>
<dbReference type="PANTHER" id="PTHR43173">
    <property type="entry name" value="ABC1 FAMILY PROTEIN"/>
    <property type="match status" value="1"/>
</dbReference>
<dbReference type="InterPro" id="IPR051130">
    <property type="entry name" value="Mito_struct-func_regulator"/>
</dbReference>
<dbReference type="PANTHER" id="PTHR43173:SF34">
    <property type="entry name" value="ABC1 ATYPICAL KINASE-LIKE DOMAIN-CONTAINING PROTEIN"/>
    <property type="match status" value="1"/>
</dbReference>
<dbReference type="GeneID" id="20218482"/>
<proteinExistence type="predicted"/>
<keyword evidence="4" id="KW-1185">Reference proteome</keyword>
<reference evidence="3 4" key="1">
    <citation type="journal article" date="2011" name="Proc. Natl. Acad. Sci. U.S.A.">
        <title>Niche of harmful alga Aureococcus anophagefferens revealed through ecogenomics.</title>
        <authorList>
            <person name="Gobler C.J."/>
            <person name="Berry D.L."/>
            <person name="Dyhrman S.T."/>
            <person name="Wilhelm S.W."/>
            <person name="Salamov A."/>
            <person name="Lobanov A.V."/>
            <person name="Zhang Y."/>
            <person name="Collier J.L."/>
            <person name="Wurch L.L."/>
            <person name="Kustka A.B."/>
            <person name="Dill B.D."/>
            <person name="Shah M."/>
            <person name="VerBerkmoes N.C."/>
            <person name="Kuo A."/>
            <person name="Terry A."/>
            <person name="Pangilinan J."/>
            <person name="Lindquist E.A."/>
            <person name="Lucas S."/>
            <person name="Paulsen I.T."/>
            <person name="Hattenrath-Lehmann T.K."/>
            <person name="Talmage S.C."/>
            <person name="Walker E.A."/>
            <person name="Koch F."/>
            <person name="Burson A.M."/>
            <person name="Marcoval M.A."/>
            <person name="Tang Y.Z."/>
            <person name="Lecleir G.R."/>
            <person name="Coyne K.J."/>
            <person name="Berg G.M."/>
            <person name="Bertrand E.M."/>
            <person name="Saito M.A."/>
            <person name="Gladyshev V.N."/>
            <person name="Grigoriev I.V."/>
        </authorList>
    </citation>
    <scope>NUCLEOTIDE SEQUENCE [LARGE SCALE GENOMIC DNA]</scope>
    <source>
        <strain evidence="4">CCMP 1984</strain>
        <strain evidence="3">CCMP1984</strain>
    </source>
</reference>
<gene>
    <name evidence="3" type="ORF">AURANDRAFT_15234</name>
    <name evidence="2" type="ORF">AURANDRAFT_16868</name>
</gene>
<evidence type="ECO:0000313" key="4">
    <source>
        <dbReference type="Proteomes" id="UP000002729"/>
    </source>
</evidence>
<organism evidence="4">
    <name type="scientific">Aureococcus anophagefferens</name>
    <name type="common">Harmful bloom alga</name>
    <dbReference type="NCBI Taxonomy" id="44056"/>
    <lineage>
        <taxon>Eukaryota</taxon>
        <taxon>Sar</taxon>
        <taxon>Stramenopiles</taxon>
        <taxon>Ochrophyta</taxon>
        <taxon>Pelagophyceae</taxon>
        <taxon>Pelagomonadales</taxon>
        <taxon>Pelagomonadaceae</taxon>
        <taxon>Aureococcus</taxon>
    </lineage>
</organism>
<evidence type="ECO:0000259" key="1">
    <source>
        <dbReference type="Pfam" id="PF03109"/>
    </source>
</evidence>
<dbReference type="InterPro" id="IPR004147">
    <property type="entry name" value="ABC1_dom"/>
</dbReference>
<feature type="non-terminal residue" evidence="3">
    <location>
        <position position="1"/>
    </location>
</feature>
<feature type="non-terminal residue" evidence="3">
    <location>
        <position position="136"/>
    </location>
</feature>
<evidence type="ECO:0000313" key="2">
    <source>
        <dbReference type="EMBL" id="EGB03109.1"/>
    </source>
</evidence>
<accession>F0YNT3</accession>
<sequence length="136" mass="15249">NQEAQKYYDHTAPMLFDTVSELGGYFIKLGQRFSMSRGIISETYVDALKPLCVDVPSRPFETMAEVFLSSTGKSLDDLFEFVDHDSLGSASLAQVHRAVVCKDQGGTREVVVKIMYPEVDKTFLLDLDNVLLLCKF</sequence>
<dbReference type="KEGG" id="aaf:AURANDRAFT_16868"/>
<evidence type="ECO:0000313" key="3">
    <source>
        <dbReference type="EMBL" id="EGB03222.1"/>
    </source>
</evidence>
<dbReference type="EMBL" id="GL833182">
    <property type="protein sequence ID" value="EGB03222.1"/>
    <property type="molecule type" value="Genomic_DNA"/>
</dbReference>
<dbReference type="eggNOG" id="KOG1235">
    <property type="taxonomic scope" value="Eukaryota"/>
</dbReference>
<dbReference type="EMBL" id="GL833196">
    <property type="protein sequence ID" value="EGB03109.1"/>
    <property type="molecule type" value="Genomic_DNA"/>
</dbReference>
<dbReference type="RefSeq" id="XP_009042075.1">
    <property type="nucleotide sequence ID" value="XM_009043827.1"/>
</dbReference>